<gene>
    <name evidence="6" type="ORF">R3P95_19060</name>
</gene>
<accession>A0ABU4B2F4</accession>
<evidence type="ECO:0000259" key="4">
    <source>
        <dbReference type="PROSITE" id="PS50110"/>
    </source>
</evidence>
<evidence type="ECO:0000256" key="2">
    <source>
        <dbReference type="PROSITE-ProRule" id="PRU00169"/>
    </source>
</evidence>
<keyword evidence="2" id="KW-0597">Phosphoprotein</keyword>
<dbReference type="SUPFAM" id="SSF52172">
    <property type="entry name" value="CheY-like"/>
    <property type="match status" value="1"/>
</dbReference>
<evidence type="ECO:0000259" key="5">
    <source>
        <dbReference type="PROSITE" id="PS51755"/>
    </source>
</evidence>
<evidence type="ECO:0000256" key="1">
    <source>
        <dbReference type="ARBA" id="ARBA00023125"/>
    </source>
</evidence>
<dbReference type="SMART" id="SM00448">
    <property type="entry name" value="REC"/>
    <property type="match status" value="1"/>
</dbReference>
<dbReference type="InterPro" id="IPR001789">
    <property type="entry name" value="Sig_transdc_resp-reg_receiver"/>
</dbReference>
<dbReference type="PROSITE" id="PS50110">
    <property type="entry name" value="RESPONSE_REGULATORY"/>
    <property type="match status" value="1"/>
</dbReference>
<reference evidence="6 7" key="1">
    <citation type="submission" date="2023-10" db="EMBL/GenBank/DDBJ databases">
        <title>Development of a sustainable strategy for remediation of hydrocarbon-contaminated territories based on the waste exchange concept.</title>
        <authorList>
            <person name="Krivoruchko A."/>
        </authorList>
    </citation>
    <scope>NUCLEOTIDE SEQUENCE [LARGE SCALE GENOMIC DNA]</scope>
    <source>
        <strain evidence="6 7">IEGM 1322</strain>
    </source>
</reference>
<dbReference type="CDD" id="cd00383">
    <property type="entry name" value="trans_reg_C"/>
    <property type="match status" value="1"/>
</dbReference>
<dbReference type="InterPro" id="IPR039420">
    <property type="entry name" value="WalR-like"/>
</dbReference>
<dbReference type="PANTHER" id="PTHR48111">
    <property type="entry name" value="REGULATOR OF RPOS"/>
    <property type="match status" value="1"/>
</dbReference>
<dbReference type="PANTHER" id="PTHR48111:SF50">
    <property type="entry name" value="KDP OPERON TRANSCRIPTIONAL REGULATORY PROTEIN KDPE"/>
    <property type="match status" value="1"/>
</dbReference>
<protein>
    <submittedName>
        <fullName evidence="6">Response regulator</fullName>
    </submittedName>
</protein>
<comment type="caution">
    <text evidence="6">The sequence shown here is derived from an EMBL/GenBank/DDBJ whole genome shotgun (WGS) entry which is preliminary data.</text>
</comment>
<evidence type="ECO:0000313" key="7">
    <source>
        <dbReference type="Proteomes" id="UP001185899"/>
    </source>
</evidence>
<dbReference type="Gene3D" id="3.40.50.2300">
    <property type="match status" value="1"/>
</dbReference>
<feature type="modified residue" description="4-aspartylphosphate" evidence="2">
    <location>
        <position position="53"/>
    </location>
</feature>
<dbReference type="Pfam" id="PF00072">
    <property type="entry name" value="Response_reg"/>
    <property type="match status" value="1"/>
</dbReference>
<sequence>MKVRVLVVDDEPQIVRALRINLNVRGFEVVSAASGGEALRVAANFHPDIVILDLGLPDIDGIDVIAGLRGWTDVPILVLSARTDSADTVEALDAGADDFVTKPFGMDELLARLRAALRRGPHSVADPVVVTEDFTVDLAAKTVVRQGENVHLTRTEWGVLELLVRNEGKLVSQKDILRTVWGPGHERETHYLRIYLGQLRQKLERDPASPVHLITETGMGYRFVS</sequence>
<keyword evidence="7" id="KW-1185">Reference proteome</keyword>
<evidence type="ECO:0000313" key="6">
    <source>
        <dbReference type="EMBL" id="MDV6232657.1"/>
    </source>
</evidence>
<dbReference type="CDD" id="cd17620">
    <property type="entry name" value="REC_OmpR_KdpE-like"/>
    <property type="match status" value="1"/>
</dbReference>
<feature type="domain" description="OmpR/PhoB-type" evidence="5">
    <location>
        <begin position="126"/>
        <end position="225"/>
    </location>
</feature>
<dbReference type="EMBL" id="JAWLKE010000007">
    <property type="protein sequence ID" value="MDV6232657.1"/>
    <property type="molecule type" value="Genomic_DNA"/>
</dbReference>
<feature type="domain" description="Response regulatory" evidence="4">
    <location>
        <begin position="4"/>
        <end position="117"/>
    </location>
</feature>
<dbReference type="InterPro" id="IPR011006">
    <property type="entry name" value="CheY-like_superfamily"/>
</dbReference>
<dbReference type="InterPro" id="IPR001867">
    <property type="entry name" value="OmpR/PhoB-type_DNA-bd"/>
</dbReference>
<dbReference type="Proteomes" id="UP001185899">
    <property type="component" value="Unassembled WGS sequence"/>
</dbReference>
<dbReference type="InterPro" id="IPR036388">
    <property type="entry name" value="WH-like_DNA-bd_sf"/>
</dbReference>
<dbReference type="PROSITE" id="PS51755">
    <property type="entry name" value="OMPR_PHOB"/>
    <property type="match status" value="1"/>
</dbReference>
<dbReference type="Gene3D" id="1.10.10.10">
    <property type="entry name" value="Winged helix-like DNA-binding domain superfamily/Winged helix DNA-binding domain"/>
    <property type="match status" value="1"/>
</dbReference>
<name>A0ABU4B2F4_9NOCA</name>
<dbReference type="SMART" id="SM00862">
    <property type="entry name" value="Trans_reg_C"/>
    <property type="match status" value="1"/>
</dbReference>
<keyword evidence="1 3" id="KW-0238">DNA-binding</keyword>
<evidence type="ECO:0000256" key="3">
    <source>
        <dbReference type="PROSITE-ProRule" id="PRU01091"/>
    </source>
</evidence>
<dbReference type="Gene3D" id="6.10.250.690">
    <property type="match status" value="1"/>
</dbReference>
<feature type="DNA-binding region" description="OmpR/PhoB-type" evidence="3">
    <location>
        <begin position="126"/>
        <end position="225"/>
    </location>
</feature>
<organism evidence="6 7">
    <name type="scientific">Rhodococcus cercidiphylli</name>
    <dbReference type="NCBI Taxonomy" id="489916"/>
    <lineage>
        <taxon>Bacteria</taxon>
        <taxon>Bacillati</taxon>
        <taxon>Actinomycetota</taxon>
        <taxon>Actinomycetes</taxon>
        <taxon>Mycobacteriales</taxon>
        <taxon>Nocardiaceae</taxon>
        <taxon>Rhodococcus</taxon>
    </lineage>
</organism>
<proteinExistence type="predicted"/>
<dbReference type="Pfam" id="PF00486">
    <property type="entry name" value="Trans_reg_C"/>
    <property type="match status" value="1"/>
</dbReference>
<dbReference type="RefSeq" id="WP_300514710.1">
    <property type="nucleotide sequence ID" value="NZ_JAWLKE010000007.1"/>
</dbReference>